<dbReference type="InterPro" id="IPR017941">
    <property type="entry name" value="Rieske_2Fe-2S"/>
</dbReference>
<keyword evidence="9" id="KW-1185">Reference proteome</keyword>
<name>D0LWY3_HALO1</name>
<dbReference type="PANTHER" id="PTHR43756">
    <property type="entry name" value="CHOLINE MONOOXYGENASE, CHLOROPLASTIC"/>
    <property type="match status" value="1"/>
</dbReference>
<dbReference type="CDD" id="cd03469">
    <property type="entry name" value="Rieske_RO_Alpha_N"/>
    <property type="match status" value="1"/>
</dbReference>
<gene>
    <name evidence="8" type="ordered locus">Hoch_1680</name>
</gene>
<evidence type="ECO:0000256" key="3">
    <source>
        <dbReference type="ARBA" id="ARBA00022723"/>
    </source>
</evidence>
<evidence type="ECO:0000313" key="8">
    <source>
        <dbReference type="EMBL" id="ACY14230.1"/>
    </source>
</evidence>
<proteinExistence type="predicted"/>
<dbReference type="GO" id="GO:0005506">
    <property type="term" value="F:iron ion binding"/>
    <property type="evidence" value="ECO:0007669"/>
    <property type="project" value="InterPro"/>
</dbReference>
<dbReference type="PRINTS" id="PR00090">
    <property type="entry name" value="RNGDIOXGNASE"/>
</dbReference>
<keyword evidence="5" id="KW-0408">Iron</keyword>
<dbReference type="Gene3D" id="3.90.380.10">
    <property type="entry name" value="Naphthalene 1,2-dioxygenase Alpha Subunit, Chain A, domain 1"/>
    <property type="match status" value="1"/>
</dbReference>
<dbReference type="Proteomes" id="UP000001880">
    <property type="component" value="Chromosome"/>
</dbReference>
<dbReference type="GO" id="GO:0051537">
    <property type="term" value="F:2 iron, 2 sulfur cluster binding"/>
    <property type="evidence" value="ECO:0007669"/>
    <property type="project" value="UniProtKB-KW"/>
</dbReference>
<keyword evidence="4" id="KW-0560">Oxidoreductase</keyword>
<dbReference type="HOGENOM" id="CLU_026244_3_0_7"/>
<sequence length="355" mass="40089">MIPSPEQPLARAHTLPASWYHEPAWFQRERHAVFAREWLLLGHEAELLEPGSTRAQCVAGWPIFVRRGSDGSLRGFHDVCRHRAGPIVGLPAPGAATVVQVPHLRCRYHGWLYDEQGKLERTPDFGEVDDFDRSDYGLHALRVESWRGFVFATMDPHAPPLVDALGRLPELTESIDFARFAFHSRVSHSLRCNWKTYVENYLEGYHIPYVHPQLRREVDVKTYEVVAERRVVTHHASPRPTALDPVYDGLWAWLYPNAALNVYGDGLSLERMVPVGPSETRIEYLFFFARGADADAARAMCAGVTAEDAEICEAVQRNLAAGVYERGRLSPRHEAGVYDFQQRLRTALADADAPA</sequence>
<keyword evidence="6" id="KW-0411">Iron-sulfur</keyword>
<dbReference type="OrthoDB" id="7456916at2"/>
<dbReference type="AlphaFoldDB" id="D0LWY3"/>
<dbReference type="Pfam" id="PF00355">
    <property type="entry name" value="Rieske"/>
    <property type="match status" value="1"/>
</dbReference>
<dbReference type="GO" id="GO:0016491">
    <property type="term" value="F:oxidoreductase activity"/>
    <property type="evidence" value="ECO:0007669"/>
    <property type="project" value="UniProtKB-KW"/>
</dbReference>
<evidence type="ECO:0000256" key="6">
    <source>
        <dbReference type="ARBA" id="ARBA00023014"/>
    </source>
</evidence>
<comment type="cofactor">
    <cofactor evidence="1">
        <name>Fe cation</name>
        <dbReference type="ChEBI" id="CHEBI:24875"/>
    </cofactor>
</comment>
<evidence type="ECO:0000256" key="2">
    <source>
        <dbReference type="ARBA" id="ARBA00022714"/>
    </source>
</evidence>
<keyword evidence="3" id="KW-0479">Metal-binding</keyword>
<reference evidence="8 9" key="1">
    <citation type="journal article" date="2010" name="Stand. Genomic Sci.">
        <title>Complete genome sequence of Haliangium ochraceum type strain (SMP-2).</title>
        <authorList>
            <consortium name="US DOE Joint Genome Institute (JGI-PGF)"/>
            <person name="Ivanova N."/>
            <person name="Daum C."/>
            <person name="Lang E."/>
            <person name="Abt B."/>
            <person name="Kopitz M."/>
            <person name="Saunders E."/>
            <person name="Lapidus A."/>
            <person name="Lucas S."/>
            <person name="Glavina Del Rio T."/>
            <person name="Nolan M."/>
            <person name="Tice H."/>
            <person name="Copeland A."/>
            <person name="Cheng J.F."/>
            <person name="Chen F."/>
            <person name="Bruce D."/>
            <person name="Goodwin L."/>
            <person name="Pitluck S."/>
            <person name="Mavromatis K."/>
            <person name="Pati A."/>
            <person name="Mikhailova N."/>
            <person name="Chen A."/>
            <person name="Palaniappan K."/>
            <person name="Land M."/>
            <person name="Hauser L."/>
            <person name="Chang Y.J."/>
            <person name="Jeffries C.D."/>
            <person name="Detter J.C."/>
            <person name="Brettin T."/>
            <person name="Rohde M."/>
            <person name="Goker M."/>
            <person name="Bristow J."/>
            <person name="Markowitz V."/>
            <person name="Eisen J.A."/>
            <person name="Hugenholtz P."/>
            <person name="Kyrpides N.C."/>
            <person name="Klenk H.P."/>
        </authorList>
    </citation>
    <scope>NUCLEOTIDE SEQUENCE [LARGE SCALE GENOMIC DNA]</scope>
    <source>
        <strain evidence="9">DSM 14365 / CIP 107738 / JCM 11303 / AJ 13395 / SMP-2</strain>
    </source>
</reference>
<evidence type="ECO:0000259" key="7">
    <source>
        <dbReference type="PROSITE" id="PS51296"/>
    </source>
</evidence>
<evidence type="ECO:0000313" key="9">
    <source>
        <dbReference type="Proteomes" id="UP000001880"/>
    </source>
</evidence>
<dbReference type="STRING" id="502025.Hoch_1680"/>
<dbReference type="PANTHER" id="PTHR43756:SF5">
    <property type="entry name" value="CHOLINE MONOOXYGENASE, CHLOROPLASTIC"/>
    <property type="match status" value="1"/>
</dbReference>
<dbReference type="RefSeq" id="WP_012826838.1">
    <property type="nucleotide sequence ID" value="NC_013440.1"/>
</dbReference>
<protein>
    <submittedName>
        <fullName evidence="8">Rieske (2Fe-2S) iron-sulphur domain protein</fullName>
    </submittedName>
</protein>
<dbReference type="KEGG" id="hoh:Hoch_1680"/>
<dbReference type="Pfam" id="PF00848">
    <property type="entry name" value="Ring_hydroxyl_A"/>
    <property type="match status" value="1"/>
</dbReference>
<keyword evidence="2" id="KW-0001">2Fe-2S</keyword>
<dbReference type="SUPFAM" id="SSF50022">
    <property type="entry name" value="ISP domain"/>
    <property type="match status" value="1"/>
</dbReference>
<dbReference type="EMBL" id="CP001804">
    <property type="protein sequence ID" value="ACY14230.1"/>
    <property type="molecule type" value="Genomic_DNA"/>
</dbReference>
<organism evidence="8 9">
    <name type="scientific">Haliangium ochraceum (strain DSM 14365 / JCM 11303 / SMP-2)</name>
    <dbReference type="NCBI Taxonomy" id="502025"/>
    <lineage>
        <taxon>Bacteria</taxon>
        <taxon>Pseudomonadati</taxon>
        <taxon>Myxococcota</taxon>
        <taxon>Polyangia</taxon>
        <taxon>Haliangiales</taxon>
        <taxon>Kofleriaceae</taxon>
        <taxon>Haliangium</taxon>
    </lineage>
</organism>
<dbReference type="InterPro" id="IPR036922">
    <property type="entry name" value="Rieske_2Fe-2S_sf"/>
</dbReference>
<evidence type="ECO:0000256" key="4">
    <source>
        <dbReference type="ARBA" id="ARBA00023002"/>
    </source>
</evidence>
<accession>D0LWY3</accession>
<dbReference type="InterPro" id="IPR015879">
    <property type="entry name" value="Ring_hydroxy_dOase_asu_C_dom"/>
</dbReference>
<dbReference type="eggNOG" id="COG4638">
    <property type="taxonomic scope" value="Bacteria"/>
</dbReference>
<dbReference type="Gene3D" id="2.102.10.10">
    <property type="entry name" value="Rieske [2Fe-2S] iron-sulphur domain"/>
    <property type="match status" value="1"/>
</dbReference>
<dbReference type="PROSITE" id="PS51296">
    <property type="entry name" value="RIESKE"/>
    <property type="match status" value="1"/>
</dbReference>
<feature type="domain" description="Rieske" evidence="7">
    <location>
        <begin position="40"/>
        <end position="152"/>
    </location>
</feature>
<evidence type="ECO:0000256" key="5">
    <source>
        <dbReference type="ARBA" id="ARBA00023004"/>
    </source>
</evidence>
<evidence type="ECO:0000256" key="1">
    <source>
        <dbReference type="ARBA" id="ARBA00001962"/>
    </source>
</evidence>
<dbReference type="SUPFAM" id="SSF55961">
    <property type="entry name" value="Bet v1-like"/>
    <property type="match status" value="1"/>
</dbReference>
<dbReference type="InterPro" id="IPR001663">
    <property type="entry name" value="Rng_hydr_dOase-A"/>
</dbReference>